<proteinExistence type="predicted"/>
<dbReference type="RefSeq" id="WP_145200525.1">
    <property type="nucleotide sequence ID" value="NZ_CP036267.1"/>
</dbReference>
<organism evidence="2 3">
    <name type="scientific">Thalassoglobus polymorphus</name>
    <dbReference type="NCBI Taxonomy" id="2527994"/>
    <lineage>
        <taxon>Bacteria</taxon>
        <taxon>Pseudomonadati</taxon>
        <taxon>Planctomycetota</taxon>
        <taxon>Planctomycetia</taxon>
        <taxon>Planctomycetales</taxon>
        <taxon>Planctomycetaceae</taxon>
        <taxon>Thalassoglobus</taxon>
    </lineage>
</organism>
<dbReference type="GO" id="GO:0005886">
    <property type="term" value="C:plasma membrane"/>
    <property type="evidence" value="ECO:0007669"/>
    <property type="project" value="UniProtKB-SubCell"/>
</dbReference>
<feature type="transmembrane region" description="Helical" evidence="1">
    <location>
        <begin position="145"/>
        <end position="168"/>
    </location>
</feature>
<evidence type="ECO:0000256" key="1">
    <source>
        <dbReference type="SAM" id="Phobius"/>
    </source>
</evidence>
<sequence length="585" mass="63315">MLAGPLVTRELTTDPRKPKHFGIRAGYAAALTILVFTGAQATFALAPPRGLGDISRFGVFIFNLLSFVQLVVVLGTSLLFTAGSVAQEKDRRTLILLLMTDLRSSELVIGKAIASLLPIFVMILVSIPIFTLLTQLGGVTFEQVVWFEALCFVTALAAGSWGTLVAYWKEKTFQIIAITLMGAGLFLGAVEAVGFLGGESSSLAMIAGALNPFRALGDILNPLTSQPNVVIPAVQAWPAVTGLFLLASGISIWTCLRVRVWNPPRTIFIKSEESSAVEKTSEESGKEPSHVRDSRTIWESPIIWREICTQAYGKKVGLIKGAYFAFAVACIFWLRQIPEETTFMLGIISAPGLAFTLLSLISFILINAQAVTSLTSERDGQTLELLLVTEVTAKEFIFGKMGGVLFNMKEVILVPFLFVAMSWMRGEMNMESLIFIIIGNLTLVLFATALGIHSGLSFENSRSAILNSLGTVFFLFIGIFVCMILIVEARSSFEMQFVPFIAFIGGGSLGLWMSLTHKNPSTALSICGLILPFMTFYAIVSFLLGNTAAVLMAVLFPFGFTITAILVPAVSAFDVALGRTTTDRG</sequence>
<dbReference type="EMBL" id="CP036267">
    <property type="protein sequence ID" value="QDT33736.1"/>
    <property type="molecule type" value="Genomic_DNA"/>
</dbReference>
<keyword evidence="3" id="KW-1185">Reference proteome</keyword>
<feature type="transmembrane region" description="Helical" evidence="1">
    <location>
        <begin position="522"/>
        <end position="544"/>
    </location>
</feature>
<dbReference type="GO" id="GO:0140359">
    <property type="term" value="F:ABC-type transporter activity"/>
    <property type="evidence" value="ECO:0007669"/>
    <property type="project" value="InterPro"/>
</dbReference>
<feature type="transmembrane region" description="Helical" evidence="1">
    <location>
        <begin position="107"/>
        <end position="133"/>
    </location>
</feature>
<feature type="transmembrane region" description="Helical" evidence="1">
    <location>
        <begin position="464"/>
        <end position="487"/>
    </location>
</feature>
<feature type="transmembrane region" description="Helical" evidence="1">
    <location>
        <begin position="493"/>
        <end position="515"/>
    </location>
</feature>
<dbReference type="PANTHER" id="PTHR43471:SF12">
    <property type="entry name" value="HYPOTHETICAL MEMBRANE PROTEIN, CONSERVED"/>
    <property type="match status" value="1"/>
</dbReference>
<dbReference type="Proteomes" id="UP000315724">
    <property type="component" value="Chromosome"/>
</dbReference>
<keyword evidence="1" id="KW-1133">Transmembrane helix</keyword>
<reference evidence="2 3" key="1">
    <citation type="submission" date="2019-02" db="EMBL/GenBank/DDBJ databases">
        <title>Deep-cultivation of Planctomycetes and their phenomic and genomic characterization uncovers novel biology.</title>
        <authorList>
            <person name="Wiegand S."/>
            <person name="Jogler M."/>
            <person name="Boedeker C."/>
            <person name="Pinto D."/>
            <person name="Vollmers J."/>
            <person name="Rivas-Marin E."/>
            <person name="Kohn T."/>
            <person name="Peeters S.H."/>
            <person name="Heuer A."/>
            <person name="Rast P."/>
            <person name="Oberbeckmann S."/>
            <person name="Bunk B."/>
            <person name="Jeske O."/>
            <person name="Meyerdierks A."/>
            <person name="Storesund J.E."/>
            <person name="Kallscheuer N."/>
            <person name="Luecker S."/>
            <person name="Lage O.M."/>
            <person name="Pohl T."/>
            <person name="Merkel B.J."/>
            <person name="Hornburger P."/>
            <person name="Mueller R.-W."/>
            <person name="Bruemmer F."/>
            <person name="Labrenz M."/>
            <person name="Spormann A.M."/>
            <person name="Op den Camp H."/>
            <person name="Overmann J."/>
            <person name="Amann R."/>
            <person name="Jetten M.S.M."/>
            <person name="Mascher T."/>
            <person name="Medema M.H."/>
            <person name="Devos D.P."/>
            <person name="Kaster A.-K."/>
            <person name="Ovreas L."/>
            <person name="Rohde M."/>
            <person name="Galperin M.Y."/>
            <person name="Jogler C."/>
        </authorList>
    </citation>
    <scope>NUCLEOTIDE SEQUENCE [LARGE SCALE GENOMIC DNA]</scope>
    <source>
        <strain evidence="2 3">Mal48</strain>
    </source>
</reference>
<keyword evidence="1" id="KW-0812">Transmembrane</keyword>
<feature type="transmembrane region" description="Helical" evidence="1">
    <location>
        <begin position="432"/>
        <end position="452"/>
    </location>
</feature>
<dbReference type="OrthoDB" id="229421at2"/>
<feature type="transmembrane region" description="Helical" evidence="1">
    <location>
        <begin position="404"/>
        <end position="426"/>
    </location>
</feature>
<name>A0A517QQ26_9PLAN</name>
<feature type="transmembrane region" description="Helical" evidence="1">
    <location>
        <begin position="321"/>
        <end position="337"/>
    </location>
</feature>
<dbReference type="AlphaFoldDB" id="A0A517QQ26"/>
<feature type="transmembrane region" description="Helical" evidence="1">
    <location>
        <begin position="25"/>
        <end position="45"/>
    </location>
</feature>
<feature type="transmembrane region" description="Helical" evidence="1">
    <location>
        <begin position="236"/>
        <end position="256"/>
    </location>
</feature>
<dbReference type="KEGG" id="tpol:Mal48_29910"/>
<feature type="transmembrane region" description="Helical" evidence="1">
    <location>
        <begin position="175"/>
        <end position="196"/>
    </location>
</feature>
<feature type="transmembrane region" description="Helical" evidence="1">
    <location>
        <begin position="550"/>
        <end position="577"/>
    </location>
</feature>
<keyword evidence="1" id="KW-0472">Membrane</keyword>
<protein>
    <submittedName>
        <fullName evidence="2">ABC-2 family transporter protein</fullName>
    </submittedName>
</protein>
<feature type="transmembrane region" description="Helical" evidence="1">
    <location>
        <begin position="343"/>
        <end position="366"/>
    </location>
</feature>
<accession>A0A517QQ26</accession>
<gene>
    <name evidence="2" type="ORF">Mal48_29910</name>
</gene>
<evidence type="ECO:0000313" key="2">
    <source>
        <dbReference type="EMBL" id="QDT33736.1"/>
    </source>
</evidence>
<evidence type="ECO:0000313" key="3">
    <source>
        <dbReference type="Proteomes" id="UP000315724"/>
    </source>
</evidence>
<feature type="transmembrane region" description="Helical" evidence="1">
    <location>
        <begin position="57"/>
        <end position="86"/>
    </location>
</feature>
<dbReference type="PANTHER" id="PTHR43471">
    <property type="entry name" value="ABC TRANSPORTER PERMEASE"/>
    <property type="match status" value="1"/>
</dbReference>